<evidence type="ECO:0000313" key="3">
    <source>
        <dbReference type="Proteomes" id="UP000019184"/>
    </source>
</evidence>
<evidence type="ECO:0000256" key="1">
    <source>
        <dbReference type="SAM" id="MobiDB-lite"/>
    </source>
</evidence>
<dbReference type="AlphaFoldDB" id="A0A7U7GG89"/>
<dbReference type="EMBL" id="CBTK010000312">
    <property type="protein sequence ID" value="CDH47742.1"/>
    <property type="molecule type" value="Genomic_DNA"/>
</dbReference>
<reference evidence="2 3" key="1">
    <citation type="journal article" date="2014" name="ISME J.">
        <title>Candidatus Competibacter-lineage genomes retrieved from metagenomes reveal functional metabolic diversity.</title>
        <authorList>
            <person name="McIlroy S.J."/>
            <person name="Albertsen M."/>
            <person name="Andresen E.K."/>
            <person name="Saunders A.M."/>
            <person name="Kristiansen R."/>
            <person name="Stokholm-Bjerregaard M."/>
            <person name="Nielsen K.L."/>
            <person name="Nielsen P.H."/>
        </authorList>
    </citation>
    <scope>NUCLEOTIDE SEQUENCE [LARGE SCALE GENOMIC DNA]</scope>
    <source>
        <strain evidence="2 3">Run_B_J11</strain>
    </source>
</reference>
<sequence>MVAKKPKRQNGHTPVGDPKKLSTLGRELARRGQRLRWNRERRRAEIVNR</sequence>
<gene>
    <name evidence="2" type="ORF">BN874_920008</name>
</gene>
<comment type="caution">
    <text evidence="2">The sequence shown here is derived from an EMBL/GenBank/DDBJ whole genome shotgun (WGS) entry which is preliminary data.</text>
</comment>
<organism evidence="2 3">
    <name type="scientific">Candidatus Contendobacter odensis Run_B_J11</name>
    <dbReference type="NCBI Taxonomy" id="1400861"/>
    <lineage>
        <taxon>Bacteria</taxon>
        <taxon>Pseudomonadati</taxon>
        <taxon>Pseudomonadota</taxon>
        <taxon>Gammaproteobacteria</taxon>
        <taxon>Candidatus Competibacteraceae</taxon>
        <taxon>Candidatus Contendibacter</taxon>
    </lineage>
</organism>
<accession>A0A7U7GG89</accession>
<dbReference type="Proteomes" id="UP000019184">
    <property type="component" value="Unassembled WGS sequence"/>
</dbReference>
<dbReference type="RefSeq" id="WP_154725072.1">
    <property type="nucleotide sequence ID" value="NZ_CBTK010000312.1"/>
</dbReference>
<keyword evidence="3" id="KW-1185">Reference proteome</keyword>
<evidence type="ECO:0000313" key="2">
    <source>
        <dbReference type="EMBL" id="CDH47742.1"/>
    </source>
</evidence>
<name>A0A7U7GG89_9GAMM</name>
<protein>
    <submittedName>
        <fullName evidence="2">Uncharacterized protein</fullName>
    </submittedName>
</protein>
<feature type="region of interest" description="Disordered" evidence="1">
    <location>
        <begin position="1"/>
        <end position="27"/>
    </location>
</feature>
<feature type="compositionally biased region" description="Basic residues" evidence="1">
    <location>
        <begin position="1"/>
        <end position="10"/>
    </location>
</feature>
<proteinExistence type="predicted"/>